<comment type="caution">
    <text evidence="2">The sequence shown here is derived from an EMBL/GenBank/DDBJ whole genome shotgun (WGS) entry which is preliminary data.</text>
</comment>
<feature type="region of interest" description="Disordered" evidence="1">
    <location>
        <begin position="41"/>
        <end position="62"/>
    </location>
</feature>
<organism evidence="2 3">
    <name type="scientific">Bionectria ochroleuca</name>
    <name type="common">Gliocladium roseum</name>
    <dbReference type="NCBI Taxonomy" id="29856"/>
    <lineage>
        <taxon>Eukaryota</taxon>
        <taxon>Fungi</taxon>
        <taxon>Dikarya</taxon>
        <taxon>Ascomycota</taxon>
        <taxon>Pezizomycotina</taxon>
        <taxon>Sordariomycetes</taxon>
        <taxon>Hypocreomycetidae</taxon>
        <taxon>Hypocreales</taxon>
        <taxon>Bionectriaceae</taxon>
        <taxon>Clonostachys</taxon>
    </lineage>
</organism>
<sequence>MSQAGRVGGPLWLRHSGHKEPVRTEHLARVESWCWSWRGAETPLASDAPDPNTRARQQKTGL</sequence>
<feature type="region of interest" description="Disordered" evidence="1">
    <location>
        <begin position="1"/>
        <end position="20"/>
    </location>
</feature>
<dbReference type="Proteomes" id="UP000766486">
    <property type="component" value="Unassembled WGS sequence"/>
</dbReference>
<name>A0ABY6U838_BIOOC</name>
<gene>
    <name evidence="2" type="ORF">CLO192961_LOCUS187617</name>
</gene>
<protein>
    <submittedName>
        <fullName evidence="2">Uncharacterized protein</fullName>
    </submittedName>
</protein>
<evidence type="ECO:0000313" key="3">
    <source>
        <dbReference type="Proteomes" id="UP000766486"/>
    </source>
</evidence>
<evidence type="ECO:0000313" key="2">
    <source>
        <dbReference type="EMBL" id="VUC26385.1"/>
    </source>
</evidence>
<proteinExistence type="predicted"/>
<accession>A0ABY6U838</accession>
<dbReference type="EMBL" id="CABFNS010000746">
    <property type="protein sequence ID" value="VUC26385.1"/>
    <property type="molecule type" value="Genomic_DNA"/>
</dbReference>
<keyword evidence="3" id="KW-1185">Reference proteome</keyword>
<reference evidence="2 3" key="1">
    <citation type="submission" date="2019-06" db="EMBL/GenBank/DDBJ databases">
        <authorList>
            <person name="Broberg M."/>
        </authorList>
    </citation>
    <scope>NUCLEOTIDE SEQUENCE [LARGE SCALE GENOMIC DNA]</scope>
</reference>
<evidence type="ECO:0000256" key="1">
    <source>
        <dbReference type="SAM" id="MobiDB-lite"/>
    </source>
</evidence>